<feature type="compositionally biased region" description="Basic and acidic residues" evidence="1">
    <location>
        <begin position="315"/>
        <end position="326"/>
    </location>
</feature>
<dbReference type="Proteomes" id="UP000221165">
    <property type="component" value="Unassembled WGS sequence"/>
</dbReference>
<feature type="chain" id="PRO_5012135055" description="Transmembrane protein" evidence="2">
    <location>
        <begin position="32"/>
        <end position="1823"/>
    </location>
</feature>
<dbReference type="EMBL" id="MIGC01002443">
    <property type="protein sequence ID" value="PHJ21070.1"/>
    <property type="molecule type" value="Genomic_DNA"/>
</dbReference>
<feature type="region of interest" description="Disordered" evidence="1">
    <location>
        <begin position="1370"/>
        <end position="1418"/>
    </location>
</feature>
<feature type="compositionally biased region" description="Low complexity" evidence="1">
    <location>
        <begin position="933"/>
        <end position="946"/>
    </location>
</feature>
<feature type="compositionally biased region" description="Low complexity" evidence="1">
    <location>
        <begin position="900"/>
        <end position="916"/>
    </location>
</feature>
<proteinExistence type="predicted"/>
<feature type="compositionally biased region" description="Basic and acidic residues" evidence="1">
    <location>
        <begin position="1596"/>
        <end position="1611"/>
    </location>
</feature>
<feature type="compositionally biased region" description="Basic and acidic residues" evidence="1">
    <location>
        <begin position="295"/>
        <end position="305"/>
    </location>
</feature>
<feature type="compositionally biased region" description="Polar residues" evidence="1">
    <location>
        <begin position="71"/>
        <end position="83"/>
    </location>
</feature>
<feature type="compositionally biased region" description="Pro residues" evidence="1">
    <location>
        <begin position="976"/>
        <end position="988"/>
    </location>
</feature>
<protein>
    <recommendedName>
        <fullName evidence="5">Transmembrane protein</fullName>
    </recommendedName>
</protein>
<evidence type="ECO:0008006" key="5">
    <source>
        <dbReference type="Google" id="ProtNLM"/>
    </source>
</evidence>
<feature type="region of interest" description="Disordered" evidence="1">
    <location>
        <begin position="970"/>
        <end position="1020"/>
    </location>
</feature>
<name>A0A2C6KKP3_9APIC</name>
<feature type="compositionally biased region" description="Low complexity" evidence="1">
    <location>
        <begin position="1083"/>
        <end position="1095"/>
    </location>
</feature>
<evidence type="ECO:0000256" key="2">
    <source>
        <dbReference type="SAM" id="SignalP"/>
    </source>
</evidence>
<feature type="region of interest" description="Disordered" evidence="1">
    <location>
        <begin position="831"/>
        <end position="867"/>
    </location>
</feature>
<feature type="compositionally biased region" description="Polar residues" evidence="1">
    <location>
        <begin position="206"/>
        <end position="215"/>
    </location>
</feature>
<evidence type="ECO:0000256" key="1">
    <source>
        <dbReference type="SAM" id="MobiDB-lite"/>
    </source>
</evidence>
<keyword evidence="4" id="KW-1185">Reference proteome</keyword>
<dbReference type="VEuPathDB" id="ToxoDB:CSUI_005094"/>
<feature type="compositionally biased region" description="Low complexity" evidence="1">
    <location>
        <begin position="1231"/>
        <end position="1242"/>
    </location>
</feature>
<feature type="region of interest" description="Disordered" evidence="1">
    <location>
        <begin position="1220"/>
        <end position="1281"/>
    </location>
</feature>
<feature type="region of interest" description="Disordered" evidence="1">
    <location>
        <begin position="1078"/>
        <end position="1102"/>
    </location>
</feature>
<reference evidence="3 4" key="1">
    <citation type="journal article" date="2017" name="Int. J. Parasitol.">
        <title>The genome of the protozoan parasite Cystoisospora suis and a reverse vaccinology approach to identify vaccine candidates.</title>
        <authorList>
            <person name="Palmieri N."/>
            <person name="Shrestha A."/>
            <person name="Ruttkowski B."/>
            <person name="Beck T."/>
            <person name="Vogl C."/>
            <person name="Tomley F."/>
            <person name="Blake D.P."/>
            <person name="Joachim A."/>
        </authorList>
    </citation>
    <scope>NUCLEOTIDE SEQUENCE [LARGE SCALE GENOMIC DNA]</scope>
    <source>
        <strain evidence="3 4">Wien I</strain>
    </source>
</reference>
<feature type="region of interest" description="Disordered" evidence="1">
    <location>
        <begin position="900"/>
        <end position="946"/>
    </location>
</feature>
<feature type="region of interest" description="Disordered" evidence="1">
    <location>
        <begin position="1663"/>
        <end position="1706"/>
    </location>
</feature>
<feature type="region of interest" description="Disordered" evidence="1">
    <location>
        <begin position="206"/>
        <end position="240"/>
    </location>
</feature>
<feature type="region of interest" description="Disordered" evidence="1">
    <location>
        <begin position="1548"/>
        <end position="1651"/>
    </location>
</feature>
<feature type="compositionally biased region" description="Low complexity" evidence="1">
    <location>
        <begin position="1449"/>
        <end position="1462"/>
    </location>
</feature>
<feature type="region of interest" description="Disordered" evidence="1">
    <location>
        <begin position="280"/>
        <end position="341"/>
    </location>
</feature>
<feature type="compositionally biased region" description="Basic and acidic residues" evidence="1">
    <location>
        <begin position="1247"/>
        <end position="1260"/>
    </location>
</feature>
<feature type="compositionally biased region" description="Low complexity" evidence="1">
    <location>
        <begin position="989"/>
        <end position="1020"/>
    </location>
</feature>
<organism evidence="3 4">
    <name type="scientific">Cystoisospora suis</name>
    <dbReference type="NCBI Taxonomy" id="483139"/>
    <lineage>
        <taxon>Eukaryota</taxon>
        <taxon>Sar</taxon>
        <taxon>Alveolata</taxon>
        <taxon>Apicomplexa</taxon>
        <taxon>Conoidasida</taxon>
        <taxon>Coccidia</taxon>
        <taxon>Eucoccidiorida</taxon>
        <taxon>Eimeriorina</taxon>
        <taxon>Sarcocystidae</taxon>
        <taxon>Cystoisospora</taxon>
    </lineage>
</organism>
<evidence type="ECO:0000313" key="4">
    <source>
        <dbReference type="Proteomes" id="UP000221165"/>
    </source>
</evidence>
<gene>
    <name evidence="3" type="ORF">CSUI_005094</name>
</gene>
<feature type="compositionally biased region" description="Basic and acidic residues" evidence="1">
    <location>
        <begin position="836"/>
        <end position="846"/>
    </location>
</feature>
<feature type="region of interest" description="Disordered" evidence="1">
    <location>
        <begin position="42"/>
        <end position="83"/>
    </location>
</feature>
<feature type="region of interest" description="Disordered" evidence="1">
    <location>
        <begin position="1431"/>
        <end position="1464"/>
    </location>
</feature>
<feature type="signal peptide" evidence="2">
    <location>
        <begin position="1"/>
        <end position="31"/>
    </location>
</feature>
<feature type="compositionally biased region" description="Acidic residues" evidence="1">
    <location>
        <begin position="225"/>
        <end position="235"/>
    </location>
</feature>
<accession>A0A2C6KKP3</accession>
<keyword evidence="2" id="KW-0732">Signal</keyword>
<feature type="compositionally biased region" description="Basic and acidic residues" evidence="1">
    <location>
        <begin position="1384"/>
        <end position="1407"/>
    </location>
</feature>
<dbReference type="RefSeq" id="XP_067922755.1">
    <property type="nucleotide sequence ID" value="XM_068065273.1"/>
</dbReference>
<dbReference type="GeneID" id="94428484"/>
<dbReference type="OrthoDB" id="332697at2759"/>
<evidence type="ECO:0000313" key="3">
    <source>
        <dbReference type="EMBL" id="PHJ21070.1"/>
    </source>
</evidence>
<feature type="compositionally biased region" description="Pro residues" evidence="1">
    <location>
        <begin position="917"/>
        <end position="932"/>
    </location>
</feature>
<comment type="caution">
    <text evidence="3">The sequence shown here is derived from an EMBL/GenBank/DDBJ whole genome shotgun (WGS) entry which is preliminary data.</text>
</comment>
<sequence length="1823" mass="197175">MWEVSTQLRRLSGLLLHVLCLYLLASPHVSAVSPLPLGQSGEVPGGASANHRPKESRHAFFPLPRPDDAETSSGHQGRLGSTPSGVLSLGDIFSMYKLHRPALFEGSLQTDPSLSDSPSSLRVYVRMDPDEVAEIVTSLGPQSASAEASFPPTSFSVPESRTFSLLSSAIPPLASFSLPDPEPEVYGFDLRIDVIASAPPLVYTKLSPSNPSLRKSGSAPGNEDTAPDEEEELETPDNLLRSDYTAASVCTWLNRRKLCEQPQIFTTTLVLPLSIDQLPPHTQAPGETLKYPHSKRSEGRRKGSDDPSSSQTSGKSHDESLEKNVQENKTATPGSTLLRLLQRDEMRRQTEAEENPTEIPVFLPATQFSLCQGKPTVSVKNRKEGASHETPCEGRFLSIAITLPFLPPVDSQNPAQQADDIQRCVSPSTLGSSLAKQLETEERETEFLSALNETFRSSAIGGVSSPQRVLLLLSLRPKGRKTSGHGASTSRSFSPVHSAKSFFSAWKLLPPNAAESSPDRSTPFGCSSIEKDATLLARLVSEGVEQPHEAQVMMPGGPDDSAHEQRNNTVKVLSGVYVPLAVVQGRTSSADTGVSPGPPGVSLLHVDLKEKKDTRLFLSAEDETVLQEGRKKGASVGERTAAKVTRDRVNAMEGEGGKDSEGLVFLEVEEADAEDLPTVLICPPVKLCTDIAAYRPSTVFLPTPDVLRQSYETSLGEYQRTDERDSTSSNLKKRWILPLFIRRPVSTKKQQERASNAFGGSDFSFSSFFWGEKQRKEKETETKSHGEQLSWFSEGAHVLLIFPQRLSGRREKNTIPMRVVLLPDNLSSPVSPLLPEESRVKERQRDNGPVASDINDRNSVSPVISPLSSLPSSLPPVSSAPFESPEHPFSFPGAFDPASGTLSSSSTLLPASSFSPQVPPQASPLSGPPPPSLASSSPSPLGPLLQPFSSPSPLRPFFIPTSPSLKFSPGTAVPSLPLPTNPSAPPVTPSSDASSSLSSQSRDASSIPASSLTTSPMSSPSSNLQSWASVPLSFLPSAPQSTSASSVCLFLLLLLVISAVAMLTAVKLAMYMDTATRTRPVPEEASPPSSCSPESILENPSASDLESPFFASTFSHPASAAGAQAQSSQGGSARTPPFSPFLSQKTSIPLTDSNGNVVRSLEETPFSFYNLNLRPFSSTEATPSSDFFSMDFSQSLPQNLSQAIFPACLRRGGLGPLSSLALPQEERRRSPSPSVFSSVSQPICDSSSREGVEKAEERVYTRRKQQGFQKDLPHSEDDDDLVRSFSAQTGRRLSSPTGCSMLLELQQHQRTAEQKRLLKANRPEKKTGNLFGDLFSLGGGGRPCVQGRNTKATDEGDGFWNEASSSSMASLVRRGKHGGGVRTPKRESRFSRRDHNTKERKGEEKTGKLPPLFPNDHYESACSTRAESLLPQQTTGAGGGEEENPFWFSSSSGSSRRSTEGSVIPLSNALLGDSKSSSKRRTADEKPIVFSTEESFFPSKKAQDVDQDVFFRGQPSDAGGVQGNSTESFAFFENNSSTFFQSVTRKDANSNVPFMDGDEGTSRDVSATRDIGNRDDQKRNTAALSDRTALPGSSKEAQHDGIKDPFGKDDVFESSSSVTYPERYSSYHRGAVKEDEQQGRMNGGEQEDFGLFGSFRRAGNDEKTEALNAPGENRTPYGGQDEKSVLDRSSSQAGQTGEVGQREEDFHLSLSEKKPLEKMRKTHRNGVLSQDAEGDTDRLLDNTQMGTMDDDRRMLYVCPRSGVVDPLAAASENPYQVSYRVGECLEAVETTEGDAEEDCEPHGDVRKEDSLLACFPEVFPGLE</sequence>